<sequence>MKITAAELVTNTVDLDPNRNLSVKGTTRVVKFCHCKWNSSLLAVGTASSVTVFDVKLPPKESELKQVEVKKLREFRHDAPLQDISWSPNMSLVLDPVWIRFATASLDNEVRIFFSNLQTDDVQVLSGHRGAVNAVAFEPQSGEALASVGDDNSCRIWGLDGTQQARIALRSAGTAVVWHHQELGKLLVAEKRGTLRLYNAMTGQPLMSVDSGQPGILLAADWSIGNTQLLIAGIGNHCYVWETSRSSLPIDRKPFHSSGVTELAFSALHDEVCASRGQPGNSVKVFNFKTSQGAVSHQPSPLLRPAQSEPLAVAPAPKAAVVESTPPTIEQRPRTPGSSGLKASPRQARPKLRKTSSHERASSASEEAMDTAAPLVPK</sequence>
<evidence type="ECO:0000256" key="1">
    <source>
        <dbReference type="PROSITE-ProRule" id="PRU00221"/>
    </source>
</evidence>
<feature type="repeat" description="WD" evidence="1">
    <location>
        <begin position="125"/>
        <end position="167"/>
    </location>
</feature>
<dbReference type="GO" id="GO:0031080">
    <property type="term" value="C:nuclear pore outer ring"/>
    <property type="evidence" value="ECO:0007669"/>
    <property type="project" value="InterPro"/>
</dbReference>
<dbReference type="InterPro" id="IPR037626">
    <property type="entry name" value="NUP37"/>
</dbReference>
<dbReference type="Proteomes" id="UP000821866">
    <property type="component" value="Chromosome 3"/>
</dbReference>
<evidence type="ECO:0000313" key="4">
    <source>
        <dbReference type="Proteomes" id="UP000821866"/>
    </source>
</evidence>
<gene>
    <name evidence="3" type="ORF">HPB51_014066</name>
</gene>
<keyword evidence="4" id="KW-1185">Reference proteome</keyword>
<dbReference type="VEuPathDB" id="VectorBase:LOC119164479"/>
<dbReference type="EMBL" id="JABSTU010000005">
    <property type="protein sequence ID" value="KAH8031230.1"/>
    <property type="molecule type" value="Genomic_DNA"/>
</dbReference>
<accession>A0A9J6EA77</accession>
<evidence type="ECO:0000313" key="3">
    <source>
        <dbReference type="EMBL" id="KAH8031230.1"/>
    </source>
</evidence>
<dbReference type="InterPro" id="IPR001680">
    <property type="entry name" value="WD40_rpt"/>
</dbReference>
<feature type="region of interest" description="Disordered" evidence="2">
    <location>
        <begin position="309"/>
        <end position="378"/>
    </location>
</feature>
<dbReference type="PANTHER" id="PTHR22806">
    <property type="entry name" value="NUCLEOPORIN NUP37 P37 -RELATED"/>
    <property type="match status" value="1"/>
</dbReference>
<dbReference type="PANTHER" id="PTHR22806:SF0">
    <property type="entry name" value="NUCLEOPORIN NUP37"/>
    <property type="match status" value="1"/>
</dbReference>
<keyword evidence="1" id="KW-0853">WD repeat</keyword>
<dbReference type="InterPro" id="IPR036322">
    <property type="entry name" value="WD40_repeat_dom_sf"/>
</dbReference>
<dbReference type="SUPFAM" id="SSF50978">
    <property type="entry name" value="WD40 repeat-like"/>
    <property type="match status" value="1"/>
</dbReference>
<reference evidence="3" key="2">
    <citation type="submission" date="2021-09" db="EMBL/GenBank/DDBJ databases">
        <authorList>
            <person name="Jia N."/>
            <person name="Wang J."/>
            <person name="Shi W."/>
            <person name="Du L."/>
            <person name="Sun Y."/>
            <person name="Zhan W."/>
            <person name="Jiang J."/>
            <person name="Wang Q."/>
            <person name="Zhang B."/>
            <person name="Ji P."/>
            <person name="Sakyi L.B."/>
            <person name="Cui X."/>
            <person name="Yuan T."/>
            <person name="Jiang B."/>
            <person name="Yang W."/>
            <person name="Lam T.T.-Y."/>
            <person name="Chang Q."/>
            <person name="Ding S."/>
            <person name="Wang X."/>
            <person name="Zhu J."/>
            <person name="Ruan X."/>
            <person name="Zhao L."/>
            <person name="Wei J."/>
            <person name="Que T."/>
            <person name="Du C."/>
            <person name="Cheng J."/>
            <person name="Dai P."/>
            <person name="Han X."/>
            <person name="Huang E."/>
            <person name="Gao Y."/>
            <person name="Liu J."/>
            <person name="Shao H."/>
            <person name="Ye R."/>
            <person name="Li L."/>
            <person name="Wei W."/>
            <person name="Wang X."/>
            <person name="Wang C."/>
            <person name="Huo Q."/>
            <person name="Li W."/>
            <person name="Guo W."/>
            <person name="Chen H."/>
            <person name="Chen S."/>
            <person name="Zhou L."/>
            <person name="Zhou L."/>
            <person name="Ni X."/>
            <person name="Tian J."/>
            <person name="Zhou Y."/>
            <person name="Sheng Y."/>
            <person name="Liu T."/>
            <person name="Pan Y."/>
            <person name="Xia L."/>
            <person name="Li J."/>
            <person name="Zhao F."/>
            <person name="Cao W."/>
        </authorList>
    </citation>
    <scope>NUCLEOTIDE SEQUENCE</scope>
    <source>
        <strain evidence="3">Rmic-2018</strain>
        <tissue evidence="3">Larvae</tissue>
    </source>
</reference>
<dbReference type="Pfam" id="PF00400">
    <property type="entry name" value="WD40"/>
    <property type="match status" value="1"/>
</dbReference>
<dbReference type="PROSITE" id="PS50294">
    <property type="entry name" value="WD_REPEATS_REGION"/>
    <property type="match status" value="1"/>
</dbReference>
<dbReference type="PROSITE" id="PS50082">
    <property type="entry name" value="WD_REPEATS_2"/>
    <property type="match status" value="1"/>
</dbReference>
<evidence type="ECO:0000256" key="2">
    <source>
        <dbReference type="SAM" id="MobiDB-lite"/>
    </source>
</evidence>
<organism evidence="3 4">
    <name type="scientific">Rhipicephalus microplus</name>
    <name type="common">Cattle tick</name>
    <name type="synonym">Boophilus microplus</name>
    <dbReference type="NCBI Taxonomy" id="6941"/>
    <lineage>
        <taxon>Eukaryota</taxon>
        <taxon>Metazoa</taxon>
        <taxon>Ecdysozoa</taxon>
        <taxon>Arthropoda</taxon>
        <taxon>Chelicerata</taxon>
        <taxon>Arachnida</taxon>
        <taxon>Acari</taxon>
        <taxon>Parasitiformes</taxon>
        <taxon>Ixodida</taxon>
        <taxon>Ixodoidea</taxon>
        <taxon>Ixodidae</taxon>
        <taxon>Rhipicephalinae</taxon>
        <taxon>Rhipicephalus</taxon>
        <taxon>Boophilus</taxon>
    </lineage>
</organism>
<dbReference type="SMART" id="SM00320">
    <property type="entry name" value="WD40"/>
    <property type="match status" value="4"/>
</dbReference>
<protein>
    <submittedName>
        <fullName evidence="3">Uncharacterized protein</fullName>
    </submittedName>
</protein>
<reference evidence="3" key="1">
    <citation type="journal article" date="2020" name="Cell">
        <title>Large-Scale Comparative Analyses of Tick Genomes Elucidate Their Genetic Diversity and Vector Capacities.</title>
        <authorList>
            <consortium name="Tick Genome and Microbiome Consortium (TIGMIC)"/>
            <person name="Jia N."/>
            <person name="Wang J."/>
            <person name="Shi W."/>
            <person name="Du L."/>
            <person name="Sun Y."/>
            <person name="Zhan W."/>
            <person name="Jiang J.F."/>
            <person name="Wang Q."/>
            <person name="Zhang B."/>
            <person name="Ji P."/>
            <person name="Bell-Sakyi L."/>
            <person name="Cui X.M."/>
            <person name="Yuan T.T."/>
            <person name="Jiang B.G."/>
            <person name="Yang W.F."/>
            <person name="Lam T.T."/>
            <person name="Chang Q.C."/>
            <person name="Ding S.J."/>
            <person name="Wang X.J."/>
            <person name="Zhu J.G."/>
            <person name="Ruan X.D."/>
            <person name="Zhao L."/>
            <person name="Wei J.T."/>
            <person name="Ye R.Z."/>
            <person name="Que T.C."/>
            <person name="Du C.H."/>
            <person name="Zhou Y.H."/>
            <person name="Cheng J.X."/>
            <person name="Dai P.F."/>
            <person name="Guo W.B."/>
            <person name="Han X.H."/>
            <person name="Huang E.J."/>
            <person name="Li L.F."/>
            <person name="Wei W."/>
            <person name="Gao Y.C."/>
            <person name="Liu J.Z."/>
            <person name="Shao H.Z."/>
            <person name="Wang X."/>
            <person name="Wang C.C."/>
            <person name="Yang T.C."/>
            <person name="Huo Q.B."/>
            <person name="Li W."/>
            <person name="Chen H.Y."/>
            <person name="Chen S.E."/>
            <person name="Zhou L.G."/>
            <person name="Ni X.B."/>
            <person name="Tian J.H."/>
            <person name="Sheng Y."/>
            <person name="Liu T."/>
            <person name="Pan Y.S."/>
            <person name="Xia L.Y."/>
            <person name="Li J."/>
            <person name="Zhao F."/>
            <person name="Cao W.C."/>
        </authorList>
    </citation>
    <scope>NUCLEOTIDE SEQUENCE</scope>
    <source>
        <strain evidence="3">Rmic-2018</strain>
    </source>
</reference>
<dbReference type="InterPro" id="IPR015943">
    <property type="entry name" value="WD40/YVTN_repeat-like_dom_sf"/>
</dbReference>
<comment type="caution">
    <text evidence="3">The sequence shown here is derived from an EMBL/GenBank/DDBJ whole genome shotgun (WGS) entry which is preliminary data.</text>
</comment>
<dbReference type="AlphaFoldDB" id="A0A9J6EA77"/>
<feature type="compositionally biased region" description="Low complexity" evidence="2">
    <location>
        <begin position="310"/>
        <end position="322"/>
    </location>
</feature>
<dbReference type="Gene3D" id="2.130.10.10">
    <property type="entry name" value="YVTN repeat-like/Quinoprotein amine dehydrogenase"/>
    <property type="match status" value="1"/>
</dbReference>
<proteinExistence type="predicted"/>
<name>A0A9J6EA77_RHIMP</name>